<dbReference type="OrthoDB" id="9778910at2"/>
<keyword evidence="3" id="KW-1003">Cell membrane</keyword>
<keyword evidence="5 7" id="KW-1133">Transmembrane helix</keyword>
<keyword evidence="6 7" id="KW-0472">Membrane</keyword>
<protein>
    <submittedName>
        <fullName evidence="9">ABC transporter permease</fullName>
    </submittedName>
</protein>
<dbReference type="Pfam" id="PF00528">
    <property type="entry name" value="BPD_transp_1"/>
    <property type="match status" value="1"/>
</dbReference>
<evidence type="ECO:0000313" key="10">
    <source>
        <dbReference type="Proteomes" id="UP000295157"/>
    </source>
</evidence>
<dbReference type="InterPro" id="IPR045621">
    <property type="entry name" value="BPD_transp_1_N"/>
</dbReference>
<organism evidence="9 10">
    <name type="scientific">Nonomuraea longispora</name>
    <dbReference type="NCBI Taxonomy" id="1848320"/>
    <lineage>
        <taxon>Bacteria</taxon>
        <taxon>Bacillati</taxon>
        <taxon>Actinomycetota</taxon>
        <taxon>Actinomycetes</taxon>
        <taxon>Streptosporangiales</taxon>
        <taxon>Streptosporangiaceae</taxon>
        <taxon>Nonomuraea</taxon>
    </lineage>
</organism>
<evidence type="ECO:0000259" key="8">
    <source>
        <dbReference type="PROSITE" id="PS50928"/>
    </source>
</evidence>
<accession>A0A4R4NSX7</accession>
<dbReference type="InterPro" id="IPR000515">
    <property type="entry name" value="MetI-like"/>
</dbReference>
<feature type="transmembrane region" description="Helical" evidence="7">
    <location>
        <begin position="134"/>
        <end position="160"/>
    </location>
</feature>
<sequence length="339" mass="36226">MFRDIRQRLAASVVTIVLASFVSFVVLRALPGDPARLIAGPLAGQETIEATRRGLGLDEPFFAQYGLFLWDFVRGDWGYSFSVGEQVRTALTSRLAATFELALYAFLLAIVGALVCASVASFRPGLRRGLVRLFALVGLGSPPFWVGLVLIVVFSAQLGWWPGPSGRLSPQLVPPPSVTGFHTIDFALQGDIIGVSDSAAHLVLPVLSLALLPWAFLTRLLTANMADTAVQPYILVVRSKGVAAWPTHVRHVLANSLLPTVSSCGLILATMITGSVLVETVFNWPGVGAMLTEGISSQDFALVQSFILLSAILYVIGNLVGDAVNRMIDARLRTSGAAQ</sequence>
<comment type="caution">
    <text evidence="9">The sequence shown here is derived from an EMBL/GenBank/DDBJ whole genome shotgun (WGS) entry which is preliminary data.</text>
</comment>
<keyword evidence="10" id="KW-1185">Reference proteome</keyword>
<feature type="transmembrane region" description="Helical" evidence="7">
    <location>
        <begin position="101"/>
        <end position="122"/>
    </location>
</feature>
<evidence type="ECO:0000256" key="4">
    <source>
        <dbReference type="ARBA" id="ARBA00022692"/>
    </source>
</evidence>
<feature type="transmembrane region" description="Helical" evidence="7">
    <location>
        <begin position="198"/>
        <end position="217"/>
    </location>
</feature>
<comment type="subcellular location">
    <subcellularLocation>
        <location evidence="1 7">Cell membrane</location>
        <topology evidence="1 7">Multi-pass membrane protein</topology>
    </subcellularLocation>
</comment>
<proteinExistence type="inferred from homology"/>
<dbReference type="PANTHER" id="PTHR43163:SF6">
    <property type="entry name" value="DIPEPTIDE TRANSPORT SYSTEM PERMEASE PROTEIN DPPB-RELATED"/>
    <property type="match status" value="1"/>
</dbReference>
<dbReference type="SUPFAM" id="SSF161098">
    <property type="entry name" value="MetI-like"/>
    <property type="match status" value="1"/>
</dbReference>
<dbReference type="GO" id="GO:0071916">
    <property type="term" value="F:dipeptide transmembrane transporter activity"/>
    <property type="evidence" value="ECO:0007669"/>
    <property type="project" value="TreeGrafter"/>
</dbReference>
<dbReference type="PANTHER" id="PTHR43163">
    <property type="entry name" value="DIPEPTIDE TRANSPORT SYSTEM PERMEASE PROTEIN DPPB-RELATED"/>
    <property type="match status" value="1"/>
</dbReference>
<evidence type="ECO:0000256" key="6">
    <source>
        <dbReference type="ARBA" id="ARBA00023136"/>
    </source>
</evidence>
<evidence type="ECO:0000256" key="7">
    <source>
        <dbReference type="RuleBase" id="RU363032"/>
    </source>
</evidence>
<reference evidence="9 10" key="1">
    <citation type="submission" date="2019-02" db="EMBL/GenBank/DDBJ databases">
        <title>Draft genome sequences of novel Actinobacteria.</title>
        <authorList>
            <person name="Sahin N."/>
            <person name="Ay H."/>
            <person name="Saygin H."/>
        </authorList>
    </citation>
    <scope>NUCLEOTIDE SEQUENCE [LARGE SCALE GENOMIC DNA]</scope>
    <source>
        <strain evidence="9 10">KC201</strain>
    </source>
</reference>
<dbReference type="InterPro" id="IPR035906">
    <property type="entry name" value="MetI-like_sf"/>
</dbReference>
<gene>
    <name evidence="9" type="ORF">E1267_02150</name>
</gene>
<evidence type="ECO:0000313" key="9">
    <source>
        <dbReference type="EMBL" id="TDC11017.1"/>
    </source>
</evidence>
<keyword evidence="4 7" id="KW-0812">Transmembrane</keyword>
<dbReference type="GO" id="GO:0005886">
    <property type="term" value="C:plasma membrane"/>
    <property type="evidence" value="ECO:0007669"/>
    <property type="project" value="UniProtKB-SubCell"/>
</dbReference>
<dbReference type="Proteomes" id="UP000295157">
    <property type="component" value="Unassembled WGS sequence"/>
</dbReference>
<keyword evidence="2 7" id="KW-0813">Transport</keyword>
<dbReference type="RefSeq" id="WP_132329085.1">
    <property type="nucleotide sequence ID" value="NZ_SMJZ01000004.1"/>
</dbReference>
<comment type="similarity">
    <text evidence="7">Belongs to the binding-protein-dependent transport system permease family.</text>
</comment>
<evidence type="ECO:0000256" key="3">
    <source>
        <dbReference type="ARBA" id="ARBA00022475"/>
    </source>
</evidence>
<feature type="domain" description="ABC transmembrane type-1" evidence="8">
    <location>
        <begin position="95"/>
        <end position="321"/>
    </location>
</feature>
<dbReference type="Gene3D" id="1.10.3720.10">
    <property type="entry name" value="MetI-like"/>
    <property type="match status" value="1"/>
</dbReference>
<evidence type="ECO:0000256" key="5">
    <source>
        <dbReference type="ARBA" id="ARBA00022989"/>
    </source>
</evidence>
<name>A0A4R4NSX7_9ACTN</name>
<feature type="transmembrane region" description="Helical" evidence="7">
    <location>
        <begin position="302"/>
        <end position="321"/>
    </location>
</feature>
<feature type="transmembrane region" description="Helical" evidence="7">
    <location>
        <begin position="257"/>
        <end position="282"/>
    </location>
</feature>
<dbReference type="PROSITE" id="PS50928">
    <property type="entry name" value="ABC_TM1"/>
    <property type="match status" value="1"/>
</dbReference>
<evidence type="ECO:0000256" key="2">
    <source>
        <dbReference type="ARBA" id="ARBA00022448"/>
    </source>
</evidence>
<evidence type="ECO:0000256" key="1">
    <source>
        <dbReference type="ARBA" id="ARBA00004651"/>
    </source>
</evidence>
<dbReference type="Pfam" id="PF19300">
    <property type="entry name" value="BPD_transp_1_N"/>
    <property type="match status" value="1"/>
</dbReference>
<feature type="transmembrane region" description="Helical" evidence="7">
    <location>
        <begin position="9"/>
        <end position="30"/>
    </location>
</feature>
<dbReference type="EMBL" id="SMJZ01000004">
    <property type="protein sequence ID" value="TDC11017.1"/>
    <property type="molecule type" value="Genomic_DNA"/>
</dbReference>
<dbReference type="AlphaFoldDB" id="A0A4R4NSX7"/>